<gene>
    <name evidence="1" type="ORF">BpHYR1_016800</name>
</gene>
<evidence type="ECO:0000313" key="1">
    <source>
        <dbReference type="EMBL" id="RNA24330.1"/>
    </source>
</evidence>
<comment type="caution">
    <text evidence="1">The sequence shown here is derived from an EMBL/GenBank/DDBJ whole genome shotgun (WGS) entry which is preliminary data.</text>
</comment>
<dbReference type="EMBL" id="REGN01003145">
    <property type="protein sequence ID" value="RNA24330.1"/>
    <property type="molecule type" value="Genomic_DNA"/>
</dbReference>
<proteinExistence type="predicted"/>
<dbReference type="PROSITE" id="PS51257">
    <property type="entry name" value="PROKAR_LIPOPROTEIN"/>
    <property type="match status" value="1"/>
</dbReference>
<dbReference type="OrthoDB" id="416454at2759"/>
<protein>
    <submittedName>
        <fullName evidence="1">Uncharacterized protein</fullName>
    </submittedName>
</protein>
<name>A0A3M7RLP1_BRAPC</name>
<keyword evidence="2" id="KW-1185">Reference proteome</keyword>
<evidence type="ECO:0000313" key="2">
    <source>
        <dbReference type="Proteomes" id="UP000276133"/>
    </source>
</evidence>
<dbReference type="AlphaFoldDB" id="A0A3M7RLP1"/>
<dbReference type="Proteomes" id="UP000276133">
    <property type="component" value="Unassembled WGS sequence"/>
</dbReference>
<sequence>MIPKKYFITQEPVNYPTISMTSCLGKLLERLVYSRLYIQLLVVVQRMFHLLHITERVLVGPD</sequence>
<accession>A0A3M7RLP1</accession>
<reference evidence="1 2" key="1">
    <citation type="journal article" date="2018" name="Sci. Rep.">
        <title>Genomic signatures of local adaptation to the degree of environmental predictability in rotifers.</title>
        <authorList>
            <person name="Franch-Gras L."/>
            <person name="Hahn C."/>
            <person name="Garcia-Roger E.M."/>
            <person name="Carmona M.J."/>
            <person name="Serra M."/>
            <person name="Gomez A."/>
        </authorList>
    </citation>
    <scope>NUCLEOTIDE SEQUENCE [LARGE SCALE GENOMIC DNA]</scope>
    <source>
        <strain evidence="1">HYR1</strain>
    </source>
</reference>
<organism evidence="1 2">
    <name type="scientific">Brachionus plicatilis</name>
    <name type="common">Marine rotifer</name>
    <name type="synonym">Brachionus muelleri</name>
    <dbReference type="NCBI Taxonomy" id="10195"/>
    <lineage>
        <taxon>Eukaryota</taxon>
        <taxon>Metazoa</taxon>
        <taxon>Spiralia</taxon>
        <taxon>Gnathifera</taxon>
        <taxon>Rotifera</taxon>
        <taxon>Eurotatoria</taxon>
        <taxon>Monogononta</taxon>
        <taxon>Pseudotrocha</taxon>
        <taxon>Ploima</taxon>
        <taxon>Brachionidae</taxon>
        <taxon>Brachionus</taxon>
    </lineage>
</organism>